<accession>U4L5P9</accession>
<dbReference type="Proteomes" id="UP000018144">
    <property type="component" value="Unassembled WGS sequence"/>
</dbReference>
<feature type="chain" id="PRO_5004651933" evidence="1">
    <location>
        <begin position="24"/>
        <end position="108"/>
    </location>
</feature>
<dbReference type="OrthoDB" id="5398987at2759"/>
<evidence type="ECO:0000313" key="3">
    <source>
        <dbReference type="Proteomes" id="UP000018144"/>
    </source>
</evidence>
<organism evidence="2 3">
    <name type="scientific">Pyronema omphalodes (strain CBS 100304)</name>
    <name type="common">Pyronema confluens</name>
    <dbReference type="NCBI Taxonomy" id="1076935"/>
    <lineage>
        <taxon>Eukaryota</taxon>
        <taxon>Fungi</taxon>
        <taxon>Dikarya</taxon>
        <taxon>Ascomycota</taxon>
        <taxon>Pezizomycotina</taxon>
        <taxon>Pezizomycetes</taxon>
        <taxon>Pezizales</taxon>
        <taxon>Pyronemataceae</taxon>
        <taxon>Pyronema</taxon>
    </lineage>
</organism>
<keyword evidence="3" id="KW-1185">Reference proteome</keyword>
<evidence type="ECO:0000313" key="2">
    <source>
        <dbReference type="EMBL" id="CCX11522.1"/>
    </source>
</evidence>
<gene>
    <name evidence="2" type="ORF">PCON_11116</name>
</gene>
<name>U4L5P9_PYROM</name>
<keyword evidence="1" id="KW-0732">Signal</keyword>
<sequence length="108" mass="11746">MHFYSPPLLLAFTSLTVSQTAQPFNSYDCAPNTGWTQYSVRDCTNIGGRAYSINLVRKQGDSNMVTCSVYSSNGCQGNHQGLGIWKGVNSGCTYVAGGFQSMRCYFGC</sequence>
<reference evidence="2 3" key="1">
    <citation type="journal article" date="2013" name="PLoS Genet.">
        <title>The genome and development-dependent transcriptomes of Pyronema confluens: a window into fungal evolution.</title>
        <authorList>
            <person name="Traeger S."/>
            <person name="Altegoer F."/>
            <person name="Freitag M."/>
            <person name="Gabaldon T."/>
            <person name="Kempken F."/>
            <person name="Kumar A."/>
            <person name="Marcet-Houben M."/>
            <person name="Poggeler S."/>
            <person name="Stajich J.E."/>
            <person name="Nowrousian M."/>
        </authorList>
    </citation>
    <scope>NUCLEOTIDE SEQUENCE [LARGE SCALE GENOMIC DNA]</scope>
    <source>
        <strain evidence="3">CBS 100304</strain>
        <tissue evidence="2">Vegetative mycelium</tissue>
    </source>
</reference>
<feature type="signal peptide" evidence="1">
    <location>
        <begin position="1"/>
        <end position="23"/>
    </location>
</feature>
<evidence type="ECO:0000256" key="1">
    <source>
        <dbReference type="SAM" id="SignalP"/>
    </source>
</evidence>
<dbReference type="EMBL" id="HF935626">
    <property type="protein sequence ID" value="CCX11522.1"/>
    <property type="molecule type" value="Genomic_DNA"/>
</dbReference>
<dbReference type="AlphaFoldDB" id="U4L5P9"/>
<protein>
    <submittedName>
        <fullName evidence="2">Uncharacterized protein</fullName>
    </submittedName>
</protein>
<proteinExistence type="predicted"/>